<comment type="caution">
    <text evidence="1">The sequence shown here is derived from an EMBL/GenBank/DDBJ whole genome shotgun (WGS) entry which is preliminary data.</text>
</comment>
<dbReference type="RefSeq" id="XP_041228378.1">
    <property type="nucleotide sequence ID" value="XM_041370595.1"/>
</dbReference>
<sequence>MTCDGSVFKLDTVAPADRSCSFHWVTDASPSLFPLNISSSLSSNSRRSFYQITDAPSFSQFFFLSYPSSNSCHSFIYPFHLSLSFSAIVQPMSLLHIPFSPFTFFLIHRSAYVTHYIPFSLSFSSIVQPMSLLPIPFSPFSFLLIVQPMSLLHLPFPPFSFLLRFIYPLHPSFPILSSYLLFDPRHSFIYPFHLFLGPPTSIPSSILKSTSRSCPLPPPFAHHGSLAAPCLVFRHLAFLLCPGGLHLFTPEMPMPHDFTTLRPHDLMTLRLHDTPHATFPLVFMPRHYFYALCPMP</sequence>
<organism evidence="1 2">
    <name type="scientific">Suillus fuscotomentosus</name>
    <dbReference type="NCBI Taxonomy" id="1912939"/>
    <lineage>
        <taxon>Eukaryota</taxon>
        <taxon>Fungi</taxon>
        <taxon>Dikarya</taxon>
        <taxon>Basidiomycota</taxon>
        <taxon>Agaricomycotina</taxon>
        <taxon>Agaricomycetes</taxon>
        <taxon>Agaricomycetidae</taxon>
        <taxon>Boletales</taxon>
        <taxon>Suillineae</taxon>
        <taxon>Suillaceae</taxon>
        <taxon>Suillus</taxon>
    </lineage>
</organism>
<accession>A0AAD4HN73</accession>
<dbReference type="AlphaFoldDB" id="A0AAD4HN73"/>
<evidence type="ECO:0000313" key="2">
    <source>
        <dbReference type="Proteomes" id="UP001195769"/>
    </source>
</evidence>
<keyword evidence="2" id="KW-1185">Reference proteome</keyword>
<proteinExistence type="predicted"/>
<gene>
    <name evidence="1" type="ORF">F5891DRAFT_130683</name>
</gene>
<evidence type="ECO:0000313" key="1">
    <source>
        <dbReference type="EMBL" id="KAG1902803.1"/>
    </source>
</evidence>
<name>A0AAD4HN73_9AGAM</name>
<dbReference type="Proteomes" id="UP001195769">
    <property type="component" value="Unassembled WGS sequence"/>
</dbReference>
<dbReference type="GeneID" id="64664893"/>
<reference evidence="1" key="1">
    <citation type="journal article" date="2020" name="New Phytol.">
        <title>Comparative genomics reveals dynamic genome evolution in host specialist ectomycorrhizal fungi.</title>
        <authorList>
            <person name="Lofgren L.A."/>
            <person name="Nguyen N.H."/>
            <person name="Vilgalys R."/>
            <person name="Ruytinx J."/>
            <person name="Liao H.L."/>
            <person name="Branco S."/>
            <person name="Kuo A."/>
            <person name="LaButti K."/>
            <person name="Lipzen A."/>
            <person name="Andreopoulos W."/>
            <person name="Pangilinan J."/>
            <person name="Riley R."/>
            <person name="Hundley H."/>
            <person name="Na H."/>
            <person name="Barry K."/>
            <person name="Grigoriev I.V."/>
            <person name="Stajich J.E."/>
            <person name="Kennedy P.G."/>
        </authorList>
    </citation>
    <scope>NUCLEOTIDE SEQUENCE</scope>
    <source>
        <strain evidence="1">FC203</strain>
    </source>
</reference>
<dbReference type="EMBL" id="JABBWK010000015">
    <property type="protein sequence ID" value="KAG1902803.1"/>
    <property type="molecule type" value="Genomic_DNA"/>
</dbReference>
<protein>
    <submittedName>
        <fullName evidence="1">Uncharacterized protein</fullName>
    </submittedName>
</protein>